<protein>
    <recommendedName>
        <fullName evidence="4">Glycosyltransferase family 1 protein</fullName>
    </recommendedName>
</protein>
<dbReference type="EMBL" id="KQ964631">
    <property type="protein sequence ID" value="KXN67513.1"/>
    <property type="molecule type" value="Genomic_DNA"/>
</dbReference>
<gene>
    <name evidence="2" type="ORF">CONCODRAFT_10400</name>
</gene>
<accession>A0A137NXE7</accession>
<reference evidence="2 3" key="1">
    <citation type="journal article" date="2015" name="Genome Biol. Evol.">
        <title>Phylogenomic analyses indicate that early fungi evolved digesting cell walls of algal ancestors of land plants.</title>
        <authorList>
            <person name="Chang Y."/>
            <person name="Wang S."/>
            <person name="Sekimoto S."/>
            <person name="Aerts A.L."/>
            <person name="Choi C."/>
            <person name="Clum A."/>
            <person name="LaButti K.M."/>
            <person name="Lindquist E.A."/>
            <person name="Yee Ngan C."/>
            <person name="Ohm R.A."/>
            <person name="Salamov A.A."/>
            <person name="Grigoriev I.V."/>
            <person name="Spatafora J.W."/>
            <person name="Berbee M.L."/>
        </authorList>
    </citation>
    <scope>NUCLEOTIDE SEQUENCE [LARGE SCALE GENOMIC DNA]</scope>
    <source>
        <strain evidence="2 3">NRRL 28638</strain>
    </source>
</reference>
<dbReference type="Proteomes" id="UP000070444">
    <property type="component" value="Unassembled WGS sequence"/>
</dbReference>
<evidence type="ECO:0008006" key="4">
    <source>
        <dbReference type="Google" id="ProtNLM"/>
    </source>
</evidence>
<evidence type="ECO:0000313" key="2">
    <source>
        <dbReference type="EMBL" id="KXN67513.1"/>
    </source>
</evidence>
<dbReference type="Gene3D" id="3.40.50.2000">
    <property type="entry name" value="Glycogen Phosphorylase B"/>
    <property type="match status" value="1"/>
</dbReference>
<proteinExistence type="predicted"/>
<evidence type="ECO:0000313" key="3">
    <source>
        <dbReference type="Proteomes" id="UP000070444"/>
    </source>
</evidence>
<keyword evidence="3" id="KW-1185">Reference proteome</keyword>
<feature type="signal peptide" evidence="1">
    <location>
        <begin position="1"/>
        <end position="18"/>
    </location>
</feature>
<evidence type="ECO:0000256" key="1">
    <source>
        <dbReference type="SAM" id="SignalP"/>
    </source>
</evidence>
<keyword evidence="1" id="KW-0732">Signal</keyword>
<organism evidence="2 3">
    <name type="scientific">Conidiobolus coronatus (strain ATCC 28846 / CBS 209.66 / NRRL 28638)</name>
    <name type="common">Delacroixia coronata</name>
    <dbReference type="NCBI Taxonomy" id="796925"/>
    <lineage>
        <taxon>Eukaryota</taxon>
        <taxon>Fungi</taxon>
        <taxon>Fungi incertae sedis</taxon>
        <taxon>Zoopagomycota</taxon>
        <taxon>Entomophthoromycotina</taxon>
        <taxon>Entomophthoromycetes</taxon>
        <taxon>Entomophthorales</taxon>
        <taxon>Ancylistaceae</taxon>
        <taxon>Conidiobolus</taxon>
    </lineage>
</organism>
<feature type="non-terminal residue" evidence="2">
    <location>
        <position position="228"/>
    </location>
</feature>
<dbReference type="SUPFAM" id="SSF53756">
    <property type="entry name" value="UDP-Glycosyltransferase/glycogen phosphorylase"/>
    <property type="match status" value="1"/>
</dbReference>
<dbReference type="AlphaFoldDB" id="A0A137NXE7"/>
<name>A0A137NXE7_CONC2</name>
<sequence>MKLNNLLNLANLTVLTTGEMIQNGPGEPLNIAISVTAGSRSHVKYLFEISEKLIAKGHSITYLCAEHTLKHSKGYNISHEIFSNVDLDLSETEAKPFTRFSESKFSPSFITKIEQIYTQSFPLYEKYYKEEKPDLIICDFVSPSCIESAAKYSIPLIIGYQSLSFTESKPYLTISNGLEPTTIEGYSFWDRLNRGLIDPIKDLFTSYDIFGNLNQARKLHGIPEKPTL</sequence>
<dbReference type="OMA" id="GYNISHE"/>
<dbReference type="OrthoDB" id="5835829at2759"/>
<feature type="chain" id="PRO_5007294181" description="Glycosyltransferase family 1 protein" evidence="1">
    <location>
        <begin position="19"/>
        <end position="228"/>
    </location>
</feature>